<dbReference type="EMBL" id="JBHSPH010000004">
    <property type="protein sequence ID" value="MFC5863271.1"/>
    <property type="molecule type" value="Genomic_DNA"/>
</dbReference>
<dbReference type="RefSeq" id="WP_263341488.1">
    <property type="nucleotide sequence ID" value="NZ_JAGSYH010000007.1"/>
</dbReference>
<sequence>MTISHTESLIRFGLFELDLRSSQLTKNGMKIRLPQQPIQVLSLLLERAGEIVTREELRQRLWSSDVFVDFDHGLNKSVQKLRDALGDSAASPRYIETIPRVGYRFIAPVHAAEDIRNPVADTTSEQAQDLPASLPNPAAEEPRQSRWLLFTVCAGGVVICAILAIAAIALWPRLHSPEIQYTQLTDFTDSAIAPALSPDGRMVAFIRGGNGFLSTDQIYVKMLPAGEARRVTDDSRPKYGLAFSPDGSEIAYTVLEGSTFSTVEVSTLGGEPHLLLDNAAGLVWLDQQRLLFSEIRSGIHMGVVTATVTRSGLREIYFPAHERGMAHYSFPSPDRRRALVVEMNGNGEWAQCKLVDLEAQSPPVPVGPAGSCSAAGWSPDGNWMYFTASLQGQSHIWRQRFPQGDPEQVTFGPTEENGIAVEPAGRALITSAGVHESSIWIHDKTGERPLSSEGEIEGRLSPPVFNQDASVLYYLLRRRGNSNAELWRTVVESGQSEAVFSGVAMTAFDLSSDGKQVVYTTAVPGQPSQLWLAPLDRSLPVTRVDISGVRSPHFGIKGQILFQYAEGNKNYIGQIDPDGSHRSRAFAYPILGLQGISPNREWAVVSLPDVPGGSGPEVAAIPLNGGKPHRLCVDYCVPRWSTDGRFLFVPVDEPSLTSPGRSLAIPVGPAEELSDIPSTGIPPLAGPGVIKGATSVNRAILVPGRDPERYAWVNTVVHRNLYRISLP</sequence>
<dbReference type="SUPFAM" id="SSF82171">
    <property type="entry name" value="DPP6 N-terminal domain-like"/>
    <property type="match status" value="2"/>
</dbReference>
<dbReference type="PANTHER" id="PTHR36842:SF1">
    <property type="entry name" value="PROTEIN TOLB"/>
    <property type="match status" value="1"/>
</dbReference>
<dbReference type="InterPro" id="IPR016032">
    <property type="entry name" value="Sig_transdc_resp-reg_C-effctor"/>
</dbReference>
<evidence type="ECO:0000256" key="2">
    <source>
        <dbReference type="ARBA" id="ARBA00023125"/>
    </source>
</evidence>
<dbReference type="InterPro" id="IPR001867">
    <property type="entry name" value="OmpR/PhoB-type_DNA-bd"/>
</dbReference>
<evidence type="ECO:0000256" key="3">
    <source>
        <dbReference type="PROSITE-ProRule" id="PRU01091"/>
    </source>
</evidence>
<dbReference type="Pfam" id="PF07676">
    <property type="entry name" value="PD40"/>
    <property type="match status" value="2"/>
</dbReference>
<dbReference type="InterPro" id="IPR036388">
    <property type="entry name" value="WH-like_DNA-bd_sf"/>
</dbReference>
<dbReference type="CDD" id="cd00383">
    <property type="entry name" value="trans_reg_C"/>
    <property type="match status" value="1"/>
</dbReference>
<evidence type="ECO:0000259" key="5">
    <source>
        <dbReference type="PROSITE" id="PS51755"/>
    </source>
</evidence>
<keyword evidence="7" id="KW-1185">Reference proteome</keyword>
<evidence type="ECO:0000313" key="7">
    <source>
        <dbReference type="Proteomes" id="UP001596091"/>
    </source>
</evidence>
<protein>
    <submittedName>
        <fullName evidence="6">Winged helix-turn-helix domain-containing protein</fullName>
    </submittedName>
</protein>
<organism evidence="6 7">
    <name type="scientific">Acidicapsa dinghuensis</name>
    <dbReference type="NCBI Taxonomy" id="2218256"/>
    <lineage>
        <taxon>Bacteria</taxon>
        <taxon>Pseudomonadati</taxon>
        <taxon>Acidobacteriota</taxon>
        <taxon>Terriglobia</taxon>
        <taxon>Terriglobales</taxon>
        <taxon>Acidobacteriaceae</taxon>
        <taxon>Acidicapsa</taxon>
    </lineage>
</organism>
<accession>A0ABW1EG72</accession>
<dbReference type="SMART" id="SM00862">
    <property type="entry name" value="Trans_reg_C"/>
    <property type="match status" value="1"/>
</dbReference>
<name>A0ABW1EG72_9BACT</name>
<dbReference type="Pfam" id="PF00486">
    <property type="entry name" value="Trans_reg_C"/>
    <property type="match status" value="1"/>
</dbReference>
<proteinExistence type="inferred from homology"/>
<reference evidence="7" key="1">
    <citation type="journal article" date="2019" name="Int. J. Syst. Evol. Microbiol.">
        <title>The Global Catalogue of Microorganisms (GCM) 10K type strain sequencing project: providing services to taxonomists for standard genome sequencing and annotation.</title>
        <authorList>
            <consortium name="The Broad Institute Genomics Platform"/>
            <consortium name="The Broad Institute Genome Sequencing Center for Infectious Disease"/>
            <person name="Wu L."/>
            <person name="Ma J."/>
        </authorList>
    </citation>
    <scope>NUCLEOTIDE SEQUENCE [LARGE SCALE GENOMIC DNA]</scope>
    <source>
        <strain evidence="7">JCM 4087</strain>
    </source>
</reference>
<dbReference type="Proteomes" id="UP001596091">
    <property type="component" value="Unassembled WGS sequence"/>
</dbReference>
<dbReference type="InterPro" id="IPR011659">
    <property type="entry name" value="WD40"/>
</dbReference>
<dbReference type="Gene3D" id="1.10.10.10">
    <property type="entry name" value="Winged helix-like DNA-binding domain superfamily/Winged helix DNA-binding domain"/>
    <property type="match status" value="1"/>
</dbReference>
<feature type="transmembrane region" description="Helical" evidence="4">
    <location>
        <begin position="147"/>
        <end position="171"/>
    </location>
</feature>
<keyword evidence="4" id="KW-1133">Transmembrane helix</keyword>
<gene>
    <name evidence="6" type="ORF">ACFPT7_13280</name>
</gene>
<dbReference type="Gene3D" id="2.120.10.30">
    <property type="entry name" value="TolB, C-terminal domain"/>
    <property type="match status" value="2"/>
</dbReference>
<dbReference type="SUPFAM" id="SSF46894">
    <property type="entry name" value="C-terminal effector domain of the bipartite response regulators"/>
    <property type="match status" value="1"/>
</dbReference>
<dbReference type="PANTHER" id="PTHR36842">
    <property type="entry name" value="PROTEIN TOLB HOMOLOG"/>
    <property type="match status" value="1"/>
</dbReference>
<keyword evidence="2 3" id="KW-0238">DNA-binding</keyword>
<dbReference type="InterPro" id="IPR011042">
    <property type="entry name" value="6-blade_b-propeller_TolB-like"/>
</dbReference>
<dbReference type="PROSITE" id="PS51755">
    <property type="entry name" value="OMPR_PHOB"/>
    <property type="match status" value="1"/>
</dbReference>
<dbReference type="Gene3D" id="2.140.10.30">
    <property type="entry name" value="Dipeptidylpeptidase IV, N-terminal domain"/>
    <property type="match status" value="1"/>
</dbReference>
<keyword evidence="4" id="KW-0472">Membrane</keyword>
<feature type="DNA-binding region" description="OmpR/PhoB-type" evidence="3">
    <location>
        <begin position="7"/>
        <end position="107"/>
    </location>
</feature>
<evidence type="ECO:0000313" key="6">
    <source>
        <dbReference type="EMBL" id="MFC5863271.1"/>
    </source>
</evidence>
<keyword evidence="4" id="KW-0812">Transmembrane</keyword>
<evidence type="ECO:0000256" key="1">
    <source>
        <dbReference type="ARBA" id="ARBA00009820"/>
    </source>
</evidence>
<comment type="caution">
    <text evidence="6">The sequence shown here is derived from an EMBL/GenBank/DDBJ whole genome shotgun (WGS) entry which is preliminary data.</text>
</comment>
<comment type="similarity">
    <text evidence="1">Belongs to the TolB family.</text>
</comment>
<evidence type="ECO:0000256" key="4">
    <source>
        <dbReference type="SAM" id="Phobius"/>
    </source>
</evidence>
<feature type="domain" description="OmpR/PhoB-type" evidence="5">
    <location>
        <begin position="7"/>
        <end position="107"/>
    </location>
</feature>